<reference evidence="2" key="1">
    <citation type="journal article" date="2005" name="PLoS Biol.">
        <title>The genomes of Oryza sativa: a history of duplications.</title>
        <authorList>
            <person name="Yu J."/>
            <person name="Wang J."/>
            <person name="Lin W."/>
            <person name="Li S."/>
            <person name="Li H."/>
            <person name="Zhou J."/>
            <person name="Ni P."/>
            <person name="Dong W."/>
            <person name="Hu S."/>
            <person name="Zeng C."/>
            <person name="Zhang J."/>
            <person name="Zhang Y."/>
            <person name="Li R."/>
            <person name="Xu Z."/>
            <person name="Li S."/>
            <person name="Li X."/>
            <person name="Zheng H."/>
            <person name="Cong L."/>
            <person name="Lin L."/>
            <person name="Yin J."/>
            <person name="Geng J."/>
            <person name="Li G."/>
            <person name="Shi J."/>
            <person name="Liu J."/>
            <person name="Lv H."/>
            <person name="Li J."/>
            <person name="Wang J."/>
            <person name="Deng Y."/>
            <person name="Ran L."/>
            <person name="Shi X."/>
            <person name="Wang X."/>
            <person name="Wu Q."/>
            <person name="Li C."/>
            <person name="Ren X."/>
            <person name="Wang J."/>
            <person name="Wang X."/>
            <person name="Li D."/>
            <person name="Liu D."/>
            <person name="Zhang X."/>
            <person name="Ji Z."/>
            <person name="Zhao W."/>
            <person name="Sun Y."/>
            <person name="Zhang Z."/>
            <person name="Bao J."/>
            <person name="Han Y."/>
            <person name="Dong L."/>
            <person name="Ji J."/>
            <person name="Chen P."/>
            <person name="Wu S."/>
            <person name="Liu J."/>
            <person name="Xiao Y."/>
            <person name="Bu D."/>
            <person name="Tan J."/>
            <person name="Yang L."/>
            <person name="Ye C."/>
            <person name="Zhang J."/>
            <person name="Xu J."/>
            <person name="Zhou Y."/>
            <person name="Yu Y."/>
            <person name="Zhang B."/>
            <person name="Zhuang S."/>
            <person name="Wei H."/>
            <person name="Liu B."/>
            <person name="Lei M."/>
            <person name="Yu H."/>
            <person name="Li Y."/>
            <person name="Xu H."/>
            <person name="Wei S."/>
            <person name="He X."/>
            <person name="Fang L."/>
            <person name="Zhang Z."/>
            <person name="Zhang Y."/>
            <person name="Huang X."/>
            <person name="Su Z."/>
            <person name="Tong W."/>
            <person name="Li J."/>
            <person name="Tong Z."/>
            <person name="Li S."/>
            <person name="Ye J."/>
            <person name="Wang L."/>
            <person name="Fang L."/>
            <person name="Lei T."/>
            <person name="Chen C."/>
            <person name="Chen H."/>
            <person name="Xu Z."/>
            <person name="Li H."/>
            <person name="Huang H."/>
            <person name="Zhang F."/>
            <person name="Xu H."/>
            <person name="Li N."/>
            <person name="Zhao C."/>
            <person name="Li S."/>
            <person name="Dong L."/>
            <person name="Huang Y."/>
            <person name="Li L."/>
            <person name="Xi Y."/>
            <person name="Qi Q."/>
            <person name="Li W."/>
            <person name="Zhang B."/>
            <person name="Hu W."/>
            <person name="Zhang Y."/>
            <person name="Tian X."/>
            <person name="Jiao Y."/>
            <person name="Liang X."/>
            <person name="Jin J."/>
            <person name="Gao L."/>
            <person name="Zheng W."/>
            <person name="Hao B."/>
            <person name="Liu S."/>
            <person name="Wang W."/>
            <person name="Yuan L."/>
            <person name="Cao M."/>
            <person name="McDermott J."/>
            <person name="Samudrala R."/>
            <person name="Wang J."/>
            <person name="Wong G.K."/>
            <person name="Yang H."/>
        </authorList>
    </citation>
    <scope>NUCLEOTIDE SEQUENCE [LARGE SCALE GENOMIC DNA]</scope>
</reference>
<evidence type="ECO:0000313" key="2">
    <source>
        <dbReference type="EMBL" id="EEE66748.1"/>
    </source>
</evidence>
<gene>
    <name evidence="2" type="ORF">OsJ_23452</name>
</gene>
<proteinExistence type="predicted"/>
<feature type="region of interest" description="Disordered" evidence="1">
    <location>
        <begin position="45"/>
        <end position="91"/>
    </location>
</feature>
<protein>
    <submittedName>
        <fullName evidence="2">Uncharacterized protein</fullName>
    </submittedName>
</protein>
<dbReference type="EMBL" id="CM000144">
    <property type="protein sequence ID" value="EEE66748.1"/>
    <property type="molecule type" value="Genomic_DNA"/>
</dbReference>
<reference evidence="2" key="2">
    <citation type="submission" date="2008-12" db="EMBL/GenBank/DDBJ databases">
        <title>Improved gene annotation of the rice (Oryza sativa) genomes.</title>
        <authorList>
            <person name="Wang J."/>
            <person name="Li R."/>
            <person name="Fan W."/>
            <person name="Huang Q."/>
            <person name="Zhang J."/>
            <person name="Zhou Y."/>
            <person name="Hu Y."/>
            <person name="Zi S."/>
            <person name="Li J."/>
            <person name="Ni P."/>
            <person name="Zheng H."/>
            <person name="Zhang Y."/>
            <person name="Zhao M."/>
            <person name="Hao Q."/>
            <person name="McDermott J."/>
            <person name="Samudrala R."/>
            <person name="Kristiansen K."/>
            <person name="Wong G.K.-S."/>
        </authorList>
    </citation>
    <scope>NUCLEOTIDE SEQUENCE</scope>
</reference>
<dbReference type="Proteomes" id="UP000007752">
    <property type="component" value="Chromosome 7"/>
</dbReference>
<dbReference type="AlphaFoldDB" id="B9FW11"/>
<sequence length="116" mass="12793">MVIWERKILGEASPPWPLHSTKLRGARCHGHSFYWLDLAECRERGGRGDSDGALERERMKRDASQGKGGGAPLHRVELEDGGRWRRRDGGGVAATQYERGVAAVQWRTGRASAVAG</sequence>
<organism evidence="2">
    <name type="scientific">Oryza sativa subsp. japonica</name>
    <name type="common">Rice</name>
    <dbReference type="NCBI Taxonomy" id="39947"/>
    <lineage>
        <taxon>Eukaryota</taxon>
        <taxon>Viridiplantae</taxon>
        <taxon>Streptophyta</taxon>
        <taxon>Embryophyta</taxon>
        <taxon>Tracheophyta</taxon>
        <taxon>Spermatophyta</taxon>
        <taxon>Magnoliopsida</taxon>
        <taxon>Liliopsida</taxon>
        <taxon>Poales</taxon>
        <taxon>Poaceae</taxon>
        <taxon>BOP clade</taxon>
        <taxon>Oryzoideae</taxon>
        <taxon>Oryzeae</taxon>
        <taxon>Oryzinae</taxon>
        <taxon>Oryza</taxon>
        <taxon>Oryza sativa</taxon>
    </lineage>
</organism>
<feature type="compositionally biased region" description="Basic and acidic residues" evidence="1">
    <location>
        <begin position="74"/>
        <end position="89"/>
    </location>
</feature>
<evidence type="ECO:0000256" key="1">
    <source>
        <dbReference type="SAM" id="MobiDB-lite"/>
    </source>
</evidence>
<name>B9FW11_ORYSJ</name>
<feature type="compositionally biased region" description="Basic and acidic residues" evidence="1">
    <location>
        <begin position="45"/>
        <end position="64"/>
    </location>
</feature>
<accession>B9FW11</accession>